<protein>
    <recommendedName>
        <fullName evidence="3">Transmembrane protein</fullName>
    </recommendedName>
</protein>
<accession>I3T0Q7</accession>
<dbReference type="EMBL" id="BT146305">
    <property type="protein sequence ID" value="AFK46099.1"/>
    <property type="molecule type" value="mRNA"/>
</dbReference>
<sequence length="48" mass="5576">MRFCPPYIRRKLVLLACVMSITLHPPLLVLFLLLNFVCLIVLVIYVAF</sequence>
<evidence type="ECO:0000313" key="2">
    <source>
        <dbReference type="EMBL" id="AFK46099.1"/>
    </source>
</evidence>
<dbReference type="AlphaFoldDB" id="I3T0Q7"/>
<organism evidence="2">
    <name type="scientific">Medicago truncatula</name>
    <name type="common">Barrel medic</name>
    <name type="synonym">Medicago tribuloides</name>
    <dbReference type="NCBI Taxonomy" id="3880"/>
    <lineage>
        <taxon>Eukaryota</taxon>
        <taxon>Viridiplantae</taxon>
        <taxon>Streptophyta</taxon>
        <taxon>Embryophyta</taxon>
        <taxon>Tracheophyta</taxon>
        <taxon>Spermatophyta</taxon>
        <taxon>Magnoliopsida</taxon>
        <taxon>eudicotyledons</taxon>
        <taxon>Gunneridae</taxon>
        <taxon>Pentapetalae</taxon>
        <taxon>rosids</taxon>
        <taxon>fabids</taxon>
        <taxon>Fabales</taxon>
        <taxon>Fabaceae</taxon>
        <taxon>Papilionoideae</taxon>
        <taxon>50 kb inversion clade</taxon>
        <taxon>NPAAA clade</taxon>
        <taxon>Hologalegina</taxon>
        <taxon>IRL clade</taxon>
        <taxon>Trifolieae</taxon>
        <taxon>Medicago</taxon>
    </lineage>
</organism>
<evidence type="ECO:0000256" key="1">
    <source>
        <dbReference type="SAM" id="Phobius"/>
    </source>
</evidence>
<name>I3T0Q7_MEDTR</name>
<keyword evidence="1" id="KW-0472">Membrane</keyword>
<feature type="transmembrane region" description="Helical" evidence="1">
    <location>
        <begin position="12"/>
        <end position="45"/>
    </location>
</feature>
<reference evidence="2" key="1">
    <citation type="submission" date="2012-05" db="EMBL/GenBank/DDBJ databases">
        <authorList>
            <person name="Krishnakumar V."/>
            <person name="Cheung F."/>
            <person name="Xiao Y."/>
            <person name="Chan A."/>
            <person name="Moskal W.A."/>
            <person name="Town C.D."/>
        </authorList>
    </citation>
    <scope>NUCLEOTIDE SEQUENCE</scope>
</reference>
<evidence type="ECO:0008006" key="3">
    <source>
        <dbReference type="Google" id="ProtNLM"/>
    </source>
</evidence>
<keyword evidence="1" id="KW-0812">Transmembrane</keyword>
<proteinExistence type="evidence at transcript level"/>
<keyword evidence="1" id="KW-1133">Transmembrane helix</keyword>